<accession>A0A9N9Q0W6</accession>
<feature type="signal peptide" evidence="1">
    <location>
        <begin position="1"/>
        <end position="22"/>
    </location>
</feature>
<protein>
    <submittedName>
        <fullName evidence="2">Uncharacterized protein</fullName>
    </submittedName>
</protein>
<keyword evidence="3" id="KW-1185">Reference proteome</keyword>
<sequence length="96" mass="10265">MHFRYLLVAASVSIATSAGVAAGQGYTGPTTVEPRFLDARANKNNVPLYGCDDCKFVDAVTEVDRIAKCRSAGKKMPPKVITPSPLVIDNTKLIVL</sequence>
<feature type="chain" id="PRO_5040412425" evidence="1">
    <location>
        <begin position="23"/>
        <end position="96"/>
    </location>
</feature>
<dbReference type="EMBL" id="CAJVRM010000002">
    <property type="protein sequence ID" value="CAG8970727.1"/>
    <property type="molecule type" value="Genomic_DNA"/>
</dbReference>
<evidence type="ECO:0000313" key="2">
    <source>
        <dbReference type="EMBL" id="CAG8970727.1"/>
    </source>
</evidence>
<dbReference type="AlphaFoldDB" id="A0A9N9Q0W6"/>
<gene>
    <name evidence="2" type="ORF">HYALB_00001509</name>
</gene>
<organism evidence="2 3">
    <name type="scientific">Hymenoscyphus albidus</name>
    <dbReference type="NCBI Taxonomy" id="595503"/>
    <lineage>
        <taxon>Eukaryota</taxon>
        <taxon>Fungi</taxon>
        <taxon>Dikarya</taxon>
        <taxon>Ascomycota</taxon>
        <taxon>Pezizomycotina</taxon>
        <taxon>Leotiomycetes</taxon>
        <taxon>Helotiales</taxon>
        <taxon>Helotiaceae</taxon>
        <taxon>Hymenoscyphus</taxon>
    </lineage>
</organism>
<keyword evidence="1" id="KW-0732">Signal</keyword>
<dbReference type="Proteomes" id="UP000701801">
    <property type="component" value="Unassembled WGS sequence"/>
</dbReference>
<evidence type="ECO:0000313" key="3">
    <source>
        <dbReference type="Proteomes" id="UP000701801"/>
    </source>
</evidence>
<comment type="caution">
    <text evidence="2">The sequence shown here is derived from an EMBL/GenBank/DDBJ whole genome shotgun (WGS) entry which is preliminary data.</text>
</comment>
<evidence type="ECO:0000256" key="1">
    <source>
        <dbReference type="SAM" id="SignalP"/>
    </source>
</evidence>
<proteinExistence type="predicted"/>
<reference evidence="2" key="1">
    <citation type="submission" date="2021-07" db="EMBL/GenBank/DDBJ databases">
        <authorList>
            <person name="Durling M."/>
        </authorList>
    </citation>
    <scope>NUCLEOTIDE SEQUENCE</scope>
</reference>
<name>A0A9N9Q0W6_9HELO</name>